<gene>
    <name evidence="2" type="ORF">Pfra01_002597400</name>
</gene>
<protein>
    <submittedName>
        <fullName evidence="2">Unnamed protein product</fullName>
    </submittedName>
</protein>
<dbReference type="AlphaFoldDB" id="A0A9W7D4Z9"/>
<keyword evidence="3" id="KW-1185">Reference proteome</keyword>
<organism evidence="2 3">
    <name type="scientific">Phytophthora fragariaefolia</name>
    <dbReference type="NCBI Taxonomy" id="1490495"/>
    <lineage>
        <taxon>Eukaryota</taxon>
        <taxon>Sar</taxon>
        <taxon>Stramenopiles</taxon>
        <taxon>Oomycota</taxon>
        <taxon>Peronosporomycetes</taxon>
        <taxon>Peronosporales</taxon>
        <taxon>Peronosporaceae</taxon>
        <taxon>Phytophthora</taxon>
    </lineage>
</organism>
<evidence type="ECO:0000256" key="1">
    <source>
        <dbReference type="SAM" id="MobiDB-lite"/>
    </source>
</evidence>
<name>A0A9W7D4Z9_9STRA</name>
<evidence type="ECO:0000313" key="2">
    <source>
        <dbReference type="EMBL" id="GMF59897.1"/>
    </source>
</evidence>
<dbReference type="EMBL" id="BSXT01005150">
    <property type="protein sequence ID" value="GMF59897.1"/>
    <property type="molecule type" value="Genomic_DNA"/>
</dbReference>
<reference evidence="2" key="1">
    <citation type="submission" date="2023-04" db="EMBL/GenBank/DDBJ databases">
        <title>Phytophthora fragariaefolia NBRC 109709.</title>
        <authorList>
            <person name="Ichikawa N."/>
            <person name="Sato H."/>
            <person name="Tonouchi N."/>
        </authorList>
    </citation>
    <scope>NUCLEOTIDE SEQUENCE</scope>
    <source>
        <strain evidence="2">NBRC 109709</strain>
    </source>
</reference>
<sequence>MIATPVPTSNGDAGPNDDPNINPEDGHGTNSKDDHNDDPDCDRDIDLNSDRDADPKDYRDTNPGVIITPISRIVTITIPGATLTSIPIPDTWYRISGTPELLTAGIQCETSTETQGIFDLLATWVIS</sequence>
<feature type="compositionally biased region" description="Polar residues" evidence="1">
    <location>
        <begin position="1"/>
        <end position="11"/>
    </location>
</feature>
<feature type="compositionally biased region" description="Basic and acidic residues" evidence="1">
    <location>
        <begin position="24"/>
        <end position="35"/>
    </location>
</feature>
<comment type="caution">
    <text evidence="2">The sequence shown here is derived from an EMBL/GenBank/DDBJ whole genome shotgun (WGS) entry which is preliminary data.</text>
</comment>
<feature type="compositionally biased region" description="Basic and acidic residues" evidence="1">
    <location>
        <begin position="42"/>
        <end position="60"/>
    </location>
</feature>
<proteinExistence type="predicted"/>
<accession>A0A9W7D4Z9</accession>
<feature type="region of interest" description="Disordered" evidence="1">
    <location>
        <begin position="1"/>
        <end position="64"/>
    </location>
</feature>
<evidence type="ECO:0000313" key="3">
    <source>
        <dbReference type="Proteomes" id="UP001165121"/>
    </source>
</evidence>
<dbReference type="Proteomes" id="UP001165121">
    <property type="component" value="Unassembled WGS sequence"/>
</dbReference>